<name>A0A897NUS2_9EURY</name>
<sequence length="157" mass="17770">MHSLKHIIVALVVVSAFAITGCSDVEMTADTSPGSETPENYDVDIKEPTNGTIFDNLYVYRMCGHHSYVKLSIRNQSRLDYSKVEIIKYENVDLGNKTVNKSQSTERVGHEERIYLTVPYQDYVSERNYRLEAYRTGHVVDAVNVTITQTGSDSGWL</sequence>
<dbReference type="RefSeq" id="WP_229121854.1">
    <property type="nucleotide sequence ID" value="NZ_CP064791.1"/>
</dbReference>
<dbReference type="EMBL" id="CP064791">
    <property type="protein sequence ID" value="QSG13906.1"/>
    <property type="molecule type" value="Genomic_DNA"/>
</dbReference>
<organism evidence="1 2">
    <name type="scientific">Halapricum desulfuricans</name>
    <dbReference type="NCBI Taxonomy" id="2841257"/>
    <lineage>
        <taxon>Archaea</taxon>
        <taxon>Methanobacteriati</taxon>
        <taxon>Methanobacteriota</taxon>
        <taxon>Stenosarchaea group</taxon>
        <taxon>Halobacteria</taxon>
        <taxon>Halobacteriales</taxon>
        <taxon>Haloarculaceae</taxon>
        <taxon>Halapricum</taxon>
    </lineage>
</organism>
<accession>A0A897NUS2</accession>
<protein>
    <submittedName>
        <fullName evidence="1">Uncharacterized protein</fullName>
    </submittedName>
</protein>
<reference evidence="1 2" key="1">
    <citation type="submission" date="2020-11" db="EMBL/GenBank/DDBJ databases">
        <title>Carbohydrate-dependent, anaerobic sulfur respiration: A novel catabolism in halophilic archaea.</title>
        <authorList>
            <person name="Sorokin D.Y."/>
            <person name="Messina E."/>
            <person name="Smedile F."/>
            <person name="La Cono V."/>
            <person name="Hallsworth J.E."/>
            <person name="Yakimov M.M."/>
        </authorList>
    </citation>
    <scope>NUCLEOTIDE SEQUENCE [LARGE SCALE GENOMIC DNA]</scope>
    <source>
        <strain evidence="1 2">HSR-Est</strain>
    </source>
</reference>
<evidence type="ECO:0000313" key="2">
    <source>
        <dbReference type="Proteomes" id="UP000663292"/>
    </source>
</evidence>
<dbReference type="Proteomes" id="UP000663292">
    <property type="component" value="Chromosome"/>
</dbReference>
<dbReference type="PROSITE" id="PS51257">
    <property type="entry name" value="PROKAR_LIPOPROTEIN"/>
    <property type="match status" value="1"/>
</dbReference>
<gene>
    <name evidence="1" type="ORF">HSEST_0357</name>
</gene>
<proteinExistence type="predicted"/>
<evidence type="ECO:0000313" key="1">
    <source>
        <dbReference type="EMBL" id="QSG13906.1"/>
    </source>
</evidence>
<keyword evidence="2" id="KW-1185">Reference proteome</keyword>
<dbReference type="GeneID" id="68856996"/>
<dbReference type="AlphaFoldDB" id="A0A897NUS2"/>